<gene>
    <name evidence="1" type="ORF">CDL12_09280</name>
</gene>
<proteinExistence type="predicted"/>
<protein>
    <submittedName>
        <fullName evidence="1">Uncharacterized protein</fullName>
    </submittedName>
</protein>
<evidence type="ECO:0000313" key="2">
    <source>
        <dbReference type="Proteomes" id="UP000231279"/>
    </source>
</evidence>
<keyword evidence="2" id="KW-1185">Reference proteome</keyword>
<comment type="caution">
    <text evidence="1">The sequence shown here is derived from an EMBL/GenBank/DDBJ whole genome shotgun (WGS) entry which is preliminary data.</text>
</comment>
<dbReference type="Proteomes" id="UP000231279">
    <property type="component" value="Unassembled WGS sequence"/>
</dbReference>
<dbReference type="EMBL" id="NKXS01001536">
    <property type="protein sequence ID" value="PIN18054.1"/>
    <property type="molecule type" value="Genomic_DNA"/>
</dbReference>
<dbReference type="AlphaFoldDB" id="A0A2G9HKL8"/>
<reference evidence="2" key="1">
    <citation type="journal article" date="2018" name="Gigascience">
        <title>Genome assembly of the Pink Ipe (Handroanthus impetiginosus, Bignoniaceae), a highly valued, ecologically keystone Neotropical timber forest tree.</title>
        <authorList>
            <person name="Silva-Junior O.B."/>
            <person name="Grattapaglia D."/>
            <person name="Novaes E."/>
            <person name="Collevatti R.G."/>
        </authorList>
    </citation>
    <scope>NUCLEOTIDE SEQUENCE [LARGE SCALE GENOMIC DNA]</scope>
    <source>
        <strain evidence="2">cv. UFG-1</strain>
    </source>
</reference>
<evidence type="ECO:0000313" key="1">
    <source>
        <dbReference type="EMBL" id="PIN18054.1"/>
    </source>
</evidence>
<accession>A0A2G9HKL8</accession>
<sequence length="60" mass="6768">MLFSLSQEKQNSIIFSRNVNINESTISLTFLISHMVSLKSEIKISTLISLQNIVANNEID</sequence>
<organism evidence="1 2">
    <name type="scientific">Handroanthus impetiginosus</name>
    <dbReference type="NCBI Taxonomy" id="429701"/>
    <lineage>
        <taxon>Eukaryota</taxon>
        <taxon>Viridiplantae</taxon>
        <taxon>Streptophyta</taxon>
        <taxon>Embryophyta</taxon>
        <taxon>Tracheophyta</taxon>
        <taxon>Spermatophyta</taxon>
        <taxon>Magnoliopsida</taxon>
        <taxon>eudicotyledons</taxon>
        <taxon>Gunneridae</taxon>
        <taxon>Pentapetalae</taxon>
        <taxon>asterids</taxon>
        <taxon>lamiids</taxon>
        <taxon>Lamiales</taxon>
        <taxon>Bignoniaceae</taxon>
        <taxon>Crescentiina</taxon>
        <taxon>Tabebuia alliance</taxon>
        <taxon>Handroanthus</taxon>
    </lineage>
</organism>
<name>A0A2G9HKL8_9LAMI</name>